<evidence type="ECO:0000256" key="4">
    <source>
        <dbReference type="ARBA" id="ARBA00023015"/>
    </source>
</evidence>
<evidence type="ECO:0000256" key="2">
    <source>
        <dbReference type="ARBA" id="ARBA00022771"/>
    </source>
</evidence>
<keyword evidence="9" id="KW-1185">Reference proteome</keyword>
<gene>
    <name evidence="10" type="ORF">PgNI_07748</name>
</gene>
<reference evidence="10" key="2">
    <citation type="submission" date="2019-10" db="EMBL/GenBank/DDBJ databases">
        <authorList>
            <consortium name="NCBI Genome Project"/>
        </authorList>
    </citation>
    <scope>NUCLEOTIDE SEQUENCE</scope>
    <source>
        <strain evidence="10">NI907</strain>
    </source>
</reference>
<evidence type="ECO:0000256" key="7">
    <source>
        <dbReference type="SAM" id="MobiDB-lite"/>
    </source>
</evidence>
<dbReference type="KEGG" id="pgri:PgNI_07748"/>
<feature type="compositionally biased region" description="Polar residues" evidence="7">
    <location>
        <begin position="38"/>
        <end position="55"/>
    </location>
</feature>
<dbReference type="PANTHER" id="PTHR47172:SF24">
    <property type="entry name" value="GATA ZINC FINGER DOMAIN-CONTAINING PROTEIN 14-RELATED"/>
    <property type="match status" value="1"/>
</dbReference>
<evidence type="ECO:0000256" key="6">
    <source>
        <dbReference type="PROSITE-ProRule" id="PRU00094"/>
    </source>
</evidence>
<keyword evidence="2 6" id="KW-0863">Zinc-finger</keyword>
<dbReference type="GO" id="GO:0006355">
    <property type="term" value="P:regulation of DNA-templated transcription"/>
    <property type="evidence" value="ECO:0007669"/>
    <property type="project" value="InterPro"/>
</dbReference>
<evidence type="ECO:0000256" key="5">
    <source>
        <dbReference type="ARBA" id="ARBA00023163"/>
    </source>
</evidence>
<protein>
    <recommendedName>
        <fullName evidence="8">GATA-type domain-containing protein</fullName>
    </recommendedName>
</protein>
<dbReference type="Proteomes" id="UP000515153">
    <property type="component" value="Unplaced"/>
</dbReference>
<dbReference type="PROSITE" id="PS50114">
    <property type="entry name" value="GATA_ZN_FINGER_2"/>
    <property type="match status" value="1"/>
</dbReference>
<feature type="region of interest" description="Disordered" evidence="7">
    <location>
        <begin position="1"/>
        <end position="310"/>
    </location>
</feature>
<dbReference type="PANTHER" id="PTHR47172">
    <property type="entry name" value="OS01G0976800 PROTEIN"/>
    <property type="match status" value="1"/>
</dbReference>
<evidence type="ECO:0000313" key="10">
    <source>
        <dbReference type="RefSeq" id="XP_030981216.1"/>
    </source>
</evidence>
<accession>A0A6P8B1W5</accession>
<dbReference type="GO" id="GO:0008270">
    <property type="term" value="F:zinc ion binding"/>
    <property type="evidence" value="ECO:0007669"/>
    <property type="project" value="UniProtKB-KW"/>
</dbReference>
<evidence type="ECO:0000313" key="9">
    <source>
        <dbReference type="Proteomes" id="UP000515153"/>
    </source>
</evidence>
<sequence length="501" mass="54443">MEAGDSVPRQSAPLSASNNYSDYYSQRSREPLDRPPLRQTSSTMATAALINPSTHYSHHSPYASAYTSHPNSASSAHPPPPPPPTMVSPVDSARRSDDNETPHRQSLPSIRDIIGKSSDGPPGANSLPSPFSTHSSAPPPPPPRSYNDQPQTREKPPSPRQPERTTSYSRPEPLPPFQDSSRAPPPRPGVPSLSIFAGGNPPKPNLPEISERRHHPGPPPPPPAMESQSAGQYVHHAPPPAHGPPQAPPPPPSSHAHMPPPLSAPTPPYTSGSAPLPPGQLPLSAYPISPRNPAPSMTSPYNTQRPPMGPEEAEYAARNQLKYNAPPGRPYESWSFAESLAKVGGSAHVLLSFADRYAQIAQDEPVPSRMPSDAEISDMVANCEHVMIALDALRNQRMYLSNELHREGAPRPSRGYGGEDEDVNMYNDGMKQSYNVMETKKRRGRAAPPGRCHSCNRMDTPEWRRGPDGARTLCNACGLHYAKLERKKQMERGQARKDAAK</sequence>
<dbReference type="Gene3D" id="3.30.50.10">
    <property type="entry name" value="Erythroid Transcription Factor GATA-1, subunit A"/>
    <property type="match status" value="1"/>
</dbReference>
<feature type="compositionally biased region" description="Pro residues" evidence="7">
    <location>
        <begin position="237"/>
        <end position="268"/>
    </location>
</feature>
<dbReference type="Pfam" id="PF00320">
    <property type="entry name" value="GATA"/>
    <property type="match status" value="1"/>
</dbReference>
<evidence type="ECO:0000259" key="8">
    <source>
        <dbReference type="PROSITE" id="PS50114"/>
    </source>
</evidence>
<reference evidence="10" key="3">
    <citation type="submission" date="2025-08" db="UniProtKB">
        <authorList>
            <consortium name="RefSeq"/>
        </authorList>
    </citation>
    <scope>IDENTIFICATION</scope>
    <source>
        <strain evidence="10">NI907</strain>
    </source>
</reference>
<dbReference type="InterPro" id="IPR000679">
    <property type="entry name" value="Znf_GATA"/>
</dbReference>
<name>A0A6P8B1W5_PYRGI</name>
<keyword evidence="3" id="KW-0862">Zinc</keyword>
<dbReference type="SUPFAM" id="SSF57716">
    <property type="entry name" value="Glucocorticoid receptor-like (DNA-binding domain)"/>
    <property type="match status" value="1"/>
</dbReference>
<organism evidence="9 10">
    <name type="scientific">Pyricularia grisea</name>
    <name type="common">Crabgrass-specific blast fungus</name>
    <name type="synonym">Magnaporthe grisea</name>
    <dbReference type="NCBI Taxonomy" id="148305"/>
    <lineage>
        <taxon>Eukaryota</taxon>
        <taxon>Fungi</taxon>
        <taxon>Dikarya</taxon>
        <taxon>Ascomycota</taxon>
        <taxon>Pezizomycotina</taxon>
        <taxon>Sordariomycetes</taxon>
        <taxon>Sordariomycetidae</taxon>
        <taxon>Magnaporthales</taxon>
        <taxon>Pyriculariaceae</taxon>
        <taxon>Pyricularia</taxon>
    </lineage>
</organism>
<dbReference type="CDD" id="cd00202">
    <property type="entry name" value="ZnF_GATA"/>
    <property type="match status" value="1"/>
</dbReference>
<dbReference type="RefSeq" id="XP_030981216.1">
    <property type="nucleotide sequence ID" value="XM_031127758.1"/>
</dbReference>
<feature type="domain" description="GATA-type" evidence="8">
    <location>
        <begin position="451"/>
        <end position="481"/>
    </location>
</feature>
<reference evidence="10" key="1">
    <citation type="journal article" date="2019" name="Mol. Biol. Evol.">
        <title>Blast fungal genomes show frequent chromosomal changes, gene gains and losses, and effector gene turnover.</title>
        <authorList>
            <person name="Gomez Luciano L.B."/>
            <person name="Jason Tsai I."/>
            <person name="Chuma I."/>
            <person name="Tosa Y."/>
            <person name="Chen Y.H."/>
            <person name="Li J.Y."/>
            <person name="Li M.Y."/>
            <person name="Jade Lu M.Y."/>
            <person name="Nakayashiki H."/>
            <person name="Li W.H."/>
        </authorList>
    </citation>
    <scope>NUCLEOTIDE SEQUENCE</scope>
    <source>
        <strain evidence="10">NI907</strain>
    </source>
</reference>
<feature type="compositionally biased region" description="Basic and acidic residues" evidence="7">
    <location>
        <begin position="92"/>
        <end position="103"/>
    </location>
</feature>
<dbReference type="InterPro" id="IPR013088">
    <property type="entry name" value="Znf_NHR/GATA"/>
</dbReference>
<feature type="compositionally biased region" description="Pro residues" evidence="7">
    <location>
        <begin position="77"/>
        <end position="86"/>
    </location>
</feature>
<feature type="compositionally biased region" description="Polar residues" evidence="7">
    <location>
        <begin position="8"/>
        <end position="26"/>
    </location>
</feature>
<dbReference type="AlphaFoldDB" id="A0A6P8B1W5"/>
<keyword evidence="1" id="KW-0479">Metal-binding</keyword>
<dbReference type="GO" id="GO:0043565">
    <property type="term" value="F:sequence-specific DNA binding"/>
    <property type="evidence" value="ECO:0007669"/>
    <property type="project" value="InterPro"/>
</dbReference>
<evidence type="ECO:0000256" key="1">
    <source>
        <dbReference type="ARBA" id="ARBA00022723"/>
    </source>
</evidence>
<evidence type="ECO:0000256" key="3">
    <source>
        <dbReference type="ARBA" id="ARBA00022833"/>
    </source>
</evidence>
<dbReference type="SMART" id="SM00401">
    <property type="entry name" value="ZnF_GATA"/>
    <property type="match status" value="1"/>
</dbReference>
<feature type="compositionally biased region" description="Low complexity" evidence="7">
    <location>
        <begin position="67"/>
        <end position="76"/>
    </location>
</feature>
<proteinExistence type="predicted"/>
<feature type="compositionally biased region" description="Polar residues" evidence="7">
    <location>
        <begin position="295"/>
        <end position="305"/>
    </location>
</feature>
<dbReference type="GeneID" id="41962667"/>
<keyword evidence="4" id="KW-0805">Transcription regulation</keyword>
<keyword evidence="5" id="KW-0804">Transcription</keyword>
<feature type="compositionally biased region" description="Basic and acidic residues" evidence="7">
    <location>
        <begin position="151"/>
        <end position="163"/>
    </location>
</feature>
<feature type="compositionally biased region" description="Basic and acidic residues" evidence="7">
    <location>
        <begin position="27"/>
        <end position="36"/>
    </location>
</feature>
<dbReference type="PROSITE" id="PS00344">
    <property type="entry name" value="GATA_ZN_FINGER_1"/>
    <property type="match status" value="1"/>
</dbReference>